<keyword evidence="1" id="KW-0812">Transmembrane</keyword>
<accession>A0A855X2I5</accession>
<dbReference type="Pfam" id="PF10502">
    <property type="entry name" value="Peptidase_S26"/>
    <property type="match status" value="1"/>
</dbReference>
<dbReference type="InterPro" id="IPR019533">
    <property type="entry name" value="Peptidase_S26"/>
</dbReference>
<organism evidence="3 4">
    <name type="scientific">candidate division GN15 bacterium</name>
    <dbReference type="NCBI Taxonomy" id="2072418"/>
    <lineage>
        <taxon>Bacteria</taxon>
        <taxon>candidate division GN15</taxon>
    </lineage>
</organism>
<feature type="transmembrane region" description="Helical" evidence="1">
    <location>
        <begin position="98"/>
        <end position="119"/>
    </location>
</feature>
<dbReference type="Proteomes" id="UP000250918">
    <property type="component" value="Unassembled WGS sequence"/>
</dbReference>
<feature type="domain" description="Peptidase S26" evidence="2">
    <location>
        <begin position="124"/>
        <end position="211"/>
    </location>
</feature>
<evidence type="ECO:0000259" key="2">
    <source>
        <dbReference type="Pfam" id="PF10502"/>
    </source>
</evidence>
<keyword evidence="1" id="KW-0472">Membrane</keyword>
<protein>
    <recommendedName>
        <fullName evidence="2">Peptidase S26 domain-containing protein</fullName>
    </recommendedName>
</protein>
<dbReference type="EMBL" id="PQAP01000211">
    <property type="protein sequence ID" value="PWB68210.1"/>
    <property type="molecule type" value="Genomic_DNA"/>
</dbReference>
<name>A0A855X2I5_9BACT</name>
<evidence type="ECO:0000313" key="3">
    <source>
        <dbReference type="EMBL" id="PWB68210.1"/>
    </source>
</evidence>
<dbReference type="Gene3D" id="2.10.109.10">
    <property type="entry name" value="Umud Fragment, subunit A"/>
    <property type="match status" value="1"/>
</dbReference>
<feature type="transmembrane region" description="Helical" evidence="1">
    <location>
        <begin position="58"/>
        <end position="78"/>
    </location>
</feature>
<evidence type="ECO:0000256" key="1">
    <source>
        <dbReference type="SAM" id="Phobius"/>
    </source>
</evidence>
<dbReference type="GO" id="GO:0006465">
    <property type="term" value="P:signal peptide processing"/>
    <property type="evidence" value="ECO:0007669"/>
    <property type="project" value="InterPro"/>
</dbReference>
<evidence type="ECO:0000313" key="4">
    <source>
        <dbReference type="Proteomes" id="UP000250918"/>
    </source>
</evidence>
<reference evidence="3 4" key="1">
    <citation type="journal article" date="2018" name="ISME J.">
        <title>A methanotrophic archaeon couples anaerobic oxidation of methane to Fe(III) reduction.</title>
        <authorList>
            <person name="Cai C."/>
            <person name="Leu A.O."/>
            <person name="Xie G.J."/>
            <person name="Guo J."/>
            <person name="Feng Y."/>
            <person name="Zhao J.X."/>
            <person name="Tyson G.W."/>
            <person name="Yuan Z."/>
            <person name="Hu S."/>
        </authorList>
    </citation>
    <scope>NUCLEOTIDE SEQUENCE [LARGE SCALE GENOMIC DNA]</scope>
    <source>
        <strain evidence="3">FeB_12</strain>
    </source>
</reference>
<dbReference type="GO" id="GO:0004252">
    <property type="term" value="F:serine-type endopeptidase activity"/>
    <property type="evidence" value="ECO:0007669"/>
    <property type="project" value="InterPro"/>
</dbReference>
<comment type="caution">
    <text evidence="3">The sequence shown here is derived from an EMBL/GenBank/DDBJ whole genome shotgun (WGS) entry which is preliminary data.</text>
</comment>
<feature type="transmembrane region" description="Helical" evidence="1">
    <location>
        <begin position="31"/>
        <end position="52"/>
    </location>
</feature>
<dbReference type="SUPFAM" id="SSF51306">
    <property type="entry name" value="LexA/Signal peptidase"/>
    <property type="match status" value="1"/>
</dbReference>
<dbReference type="AlphaFoldDB" id="A0A855X2I5"/>
<gene>
    <name evidence="3" type="ORF">C3F09_12165</name>
</gene>
<proteinExistence type="predicted"/>
<sequence length="260" mass="28170">MTHRFRHSQFLGALYNLLLPGLAHFVWGDRLFGVFVFLIMILAATLAATSLLLPLPTLAVWVLLGLPVLFYIFSFVDLAKLIKRKRGKFDISVKAARIALGAGILYQLLAPTALVNFGIRNAPEFFVVGNNNLSPVVPAGQVVAANSISYYVNIPFIKHPIFHALPDRGDVVRYRVGHGQNRVGIVIGLPGETIAVDSGFIVVNGGPAGESLPRGLDAGNLPLTTVDDYSILVGDFDYGKIVGANQVSLTDLTGKVRRFY</sequence>
<dbReference type="InterPro" id="IPR036286">
    <property type="entry name" value="LexA/Signal_pep-like_sf"/>
</dbReference>
<keyword evidence="1" id="KW-1133">Transmembrane helix</keyword>